<evidence type="ECO:0000256" key="1">
    <source>
        <dbReference type="SAM" id="Phobius"/>
    </source>
</evidence>
<feature type="transmembrane region" description="Helical" evidence="1">
    <location>
        <begin position="168"/>
        <end position="188"/>
    </location>
</feature>
<feature type="transmembrane region" description="Helical" evidence="1">
    <location>
        <begin position="29"/>
        <end position="46"/>
    </location>
</feature>
<accession>A0ABQ5XVM2</accession>
<evidence type="ECO:0000313" key="2">
    <source>
        <dbReference type="EMBL" id="GLQ94438.1"/>
    </source>
</evidence>
<feature type="transmembrane region" description="Helical" evidence="1">
    <location>
        <begin position="253"/>
        <end position="282"/>
    </location>
</feature>
<gene>
    <name evidence="2" type="ORF">GCM10007901_33900</name>
</gene>
<dbReference type="EMBL" id="BSOB01000046">
    <property type="protein sequence ID" value="GLQ94438.1"/>
    <property type="molecule type" value="Genomic_DNA"/>
</dbReference>
<feature type="transmembrane region" description="Helical" evidence="1">
    <location>
        <begin position="226"/>
        <end position="246"/>
    </location>
</feature>
<reference evidence="3" key="1">
    <citation type="journal article" date="2019" name="Int. J. Syst. Evol. Microbiol.">
        <title>The Global Catalogue of Microorganisms (GCM) 10K type strain sequencing project: providing services to taxonomists for standard genome sequencing and annotation.</title>
        <authorList>
            <consortium name="The Broad Institute Genomics Platform"/>
            <consortium name="The Broad Institute Genome Sequencing Center for Infectious Disease"/>
            <person name="Wu L."/>
            <person name="Ma J."/>
        </authorList>
    </citation>
    <scope>NUCLEOTIDE SEQUENCE [LARGE SCALE GENOMIC DNA]</scope>
    <source>
        <strain evidence="3">NBRC 111980</strain>
    </source>
</reference>
<comment type="caution">
    <text evidence="2">The sequence shown here is derived from an EMBL/GenBank/DDBJ whole genome shotgun (WGS) entry which is preliminary data.</text>
</comment>
<name>A0ABQ5XVM2_9GAMM</name>
<feature type="transmembrane region" description="Helical" evidence="1">
    <location>
        <begin position="66"/>
        <end position="87"/>
    </location>
</feature>
<evidence type="ECO:0000313" key="3">
    <source>
        <dbReference type="Proteomes" id="UP001156670"/>
    </source>
</evidence>
<keyword evidence="1" id="KW-1133">Transmembrane helix</keyword>
<protein>
    <recommendedName>
        <fullName evidence="4">DUF4013 domain-containing protein</fullName>
    </recommendedName>
</protein>
<dbReference type="Proteomes" id="UP001156670">
    <property type="component" value="Unassembled WGS sequence"/>
</dbReference>
<keyword evidence="1" id="KW-0472">Membrane</keyword>
<sequence length="300" mass="32067">MATRSRGPSAGFGWLNRGIRMGFRHPKPLFGGAVLVMLAALIPSFITLPMQFHSLHSGTPLPPTIFGWIMAISMLFGLLILPLYAGYLQLADAAERGLPARVGDVFKPYRDGKALRIVGYGVAMMAIYLAMLAIVIVATGGGIAHWYMEVLTAQANHQPPPATLPDGFWIAVLLIMVLGIFVMGFYSIGLGQVTLGNRSVFGAVGDGVIGALKNLLPLLMLAVGSVLIWIAVALCFGIFALLLALIGKLVGPWVVFVLIIPLYIALLLAVFTTMFGVMYHLWRDVCSDDIVAGTAEATAV</sequence>
<feature type="transmembrane region" description="Helical" evidence="1">
    <location>
        <begin position="117"/>
        <end position="148"/>
    </location>
</feature>
<proteinExistence type="predicted"/>
<feature type="transmembrane region" description="Helical" evidence="1">
    <location>
        <begin position="200"/>
        <end position="220"/>
    </location>
</feature>
<keyword evidence="3" id="KW-1185">Reference proteome</keyword>
<organism evidence="2 3">
    <name type="scientific">Dyella acidisoli</name>
    <dbReference type="NCBI Taxonomy" id="1867834"/>
    <lineage>
        <taxon>Bacteria</taxon>
        <taxon>Pseudomonadati</taxon>
        <taxon>Pseudomonadota</taxon>
        <taxon>Gammaproteobacteria</taxon>
        <taxon>Lysobacterales</taxon>
        <taxon>Rhodanobacteraceae</taxon>
        <taxon>Dyella</taxon>
    </lineage>
</organism>
<keyword evidence="1" id="KW-0812">Transmembrane</keyword>
<evidence type="ECO:0008006" key="4">
    <source>
        <dbReference type="Google" id="ProtNLM"/>
    </source>
</evidence>